<gene>
    <name evidence="6" type="ORF">J8F10_12565</name>
</gene>
<evidence type="ECO:0000256" key="2">
    <source>
        <dbReference type="ARBA" id="ARBA00022980"/>
    </source>
</evidence>
<reference evidence="6 7" key="1">
    <citation type="submission" date="2021-04" db="EMBL/GenBank/DDBJ databases">
        <authorList>
            <person name="Ivanova A."/>
        </authorList>
    </citation>
    <scope>NUCLEOTIDE SEQUENCE [LARGE SCALE GENOMIC DNA]</scope>
    <source>
        <strain evidence="6 7">G18</strain>
    </source>
</reference>
<feature type="domain" description="S1 motif" evidence="5">
    <location>
        <begin position="218"/>
        <end position="286"/>
    </location>
</feature>
<protein>
    <submittedName>
        <fullName evidence="6">S1 RNA-binding domain-containing protein</fullName>
    </submittedName>
</protein>
<dbReference type="EMBL" id="JAGKQQ010000001">
    <property type="protein sequence ID" value="MBP3956116.1"/>
    <property type="molecule type" value="Genomic_DNA"/>
</dbReference>
<sequence length="512" mass="54477">MSTDNAAPTPDQPTPPAATPAAPVAPLSAAAPPAPGASAPKPGGPAPYAGKGPPRPGAPRPGGPGGPNRGGDRPNRSDKPYNPGGAPQQLYFGGTKPNSRELDKLIEDELAQAMGDFDVSKTVAAVETVQKPRAAGTVGGGKKTGVIVGVHGNDVFVEVPGGRSQGVLPLQQFEGRKPAVGEAVEFDIDHYDSADGLLILTREGSTQVVHDWSQVTYGMIVEARVTGTNKNKTGLTIEVAGIKGFLPASQLDLYRVENIEQFVNQRIKVMVAEVNPEERNLIVSRRAVQEKEKQAKAEEFWKTVAEGQVLKGIVRSIKPFGAFVDLGGADGLIPASEFSWQRVNDLSEFVKIGQQVEVKINRIDFDARKIGLSMKQLTVSPFEEYTKQVQAGARITGKVTRIAEFGAFVELTPGVEGLIHISELSTQRVRRVRDILEEGQTVIVEVLSMDAATRRIALSLKKIATEEEAAAEAAEQAENEADLKAAEEAMASRPVNPNLRGGIGGPIKFGTE</sequence>
<feature type="region of interest" description="Disordered" evidence="4">
    <location>
        <begin position="473"/>
        <end position="512"/>
    </location>
</feature>
<dbReference type="Pfam" id="PF00575">
    <property type="entry name" value="S1"/>
    <property type="match status" value="3"/>
</dbReference>
<name>A0ABS5BQY9_9BACT</name>
<dbReference type="CDD" id="cd04465">
    <property type="entry name" value="S1_RPS1_repeat_ec2_hs2"/>
    <property type="match status" value="1"/>
</dbReference>
<comment type="caution">
    <text evidence="6">The sequence shown here is derived from an EMBL/GenBank/DDBJ whole genome shotgun (WGS) entry which is preliminary data.</text>
</comment>
<evidence type="ECO:0000259" key="5">
    <source>
        <dbReference type="PROSITE" id="PS50126"/>
    </source>
</evidence>
<proteinExistence type="inferred from homology"/>
<feature type="domain" description="S1 motif" evidence="5">
    <location>
        <begin position="140"/>
        <end position="203"/>
    </location>
</feature>
<dbReference type="PRINTS" id="PR00681">
    <property type="entry name" value="RIBOSOMALS1"/>
</dbReference>
<feature type="region of interest" description="Disordered" evidence="4">
    <location>
        <begin position="1"/>
        <end position="99"/>
    </location>
</feature>
<keyword evidence="7" id="KW-1185">Reference proteome</keyword>
<evidence type="ECO:0000313" key="7">
    <source>
        <dbReference type="Proteomes" id="UP000676565"/>
    </source>
</evidence>
<dbReference type="PROSITE" id="PS50126">
    <property type="entry name" value="S1"/>
    <property type="match status" value="4"/>
</dbReference>
<dbReference type="SMART" id="SM00316">
    <property type="entry name" value="S1"/>
    <property type="match status" value="4"/>
</dbReference>
<dbReference type="InterPro" id="IPR003029">
    <property type="entry name" value="S1_domain"/>
</dbReference>
<feature type="compositionally biased region" description="Pro residues" evidence="4">
    <location>
        <begin position="53"/>
        <end position="64"/>
    </location>
</feature>
<dbReference type="SUPFAM" id="SSF50249">
    <property type="entry name" value="Nucleic acid-binding proteins"/>
    <property type="match status" value="3"/>
</dbReference>
<keyword evidence="2" id="KW-0689">Ribosomal protein</keyword>
<evidence type="ECO:0000256" key="1">
    <source>
        <dbReference type="ARBA" id="ARBA00006767"/>
    </source>
</evidence>
<evidence type="ECO:0000256" key="4">
    <source>
        <dbReference type="SAM" id="MobiDB-lite"/>
    </source>
</evidence>
<dbReference type="CDD" id="cd05688">
    <property type="entry name" value="S1_RPS1_repeat_ec3"/>
    <property type="match status" value="1"/>
</dbReference>
<dbReference type="RefSeq" id="WP_210654149.1">
    <property type="nucleotide sequence ID" value="NZ_JAGKQQ010000001.1"/>
</dbReference>
<evidence type="ECO:0000256" key="3">
    <source>
        <dbReference type="ARBA" id="ARBA00023274"/>
    </source>
</evidence>
<dbReference type="PANTHER" id="PTHR10724:SF7">
    <property type="entry name" value="SMALL RIBOSOMAL SUBUNIT PROTEIN BS1C"/>
    <property type="match status" value="1"/>
</dbReference>
<dbReference type="InterPro" id="IPR050437">
    <property type="entry name" value="Ribos_protein_bS1-like"/>
</dbReference>
<feature type="compositionally biased region" description="Basic and acidic residues" evidence="4">
    <location>
        <begin position="70"/>
        <end position="79"/>
    </location>
</feature>
<comment type="similarity">
    <text evidence="1">Belongs to the bacterial ribosomal protein bS1 family.</text>
</comment>
<dbReference type="PANTHER" id="PTHR10724">
    <property type="entry name" value="30S RIBOSOMAL PROTEIN S1"/>
    <property type="match status" value="1"/>
</dbReference>
<feature type="domain" description="S1 motif" evidence="5">
    <location>
        <begin position="392"/>
        <end position="461"/>
    </location>
</feature>
<dbReference type="Proteomes" id="UP000676565">
    <property type="component" value="Unassembled WGS sequence"/>
</dbReference>
<keyword evidence="3" id="KW-0687">Ribonucleoprotein</keyword>
<feature type="domain" description="S1 motif" evidence="5">
    <location>
        <begin position="307"/>
        <end position="375"/>
    </location>
</feature>
<accession>A0ABS5BQY9</accession>
<dbReference type="InterPro" id="IPR035104">
    <property type="entry name" value="Ribosomal_protein_S1-like"/>
</dbReference>
<dbReference type="InterPro" id="IPR012340">
    <property type="entry name" value="NA-bd_OB-fold"/>
</dbReference>
<feature type="compositionally biased region" description="Low complexity" evidence="4">
    <location>
        <begin position="19"/>
        <end position="52"/>
    </location>
</feature>
<evidence type="ECO:0000313" key="6">
    <source>
        <dbReference type="EMBL" id="MBP3956116.1"/>
    </source>
</evidence>
<feature type="compositionally biased region" description="Gly residues" evidence="4">
    <location>
        <begin position="501"/>
        <end position="512"/>
    </location>
</feature>
<dbReference type="Gene3D" id="2.40.50.140">
    <property type="entry name" value="Nucleic acid-binding proteins"/>
    <property type="match status" value="4"/>
</dbReference>
<organism evidence="6 7">
    <name type="scientific">Gemmata palustris</name>
    <dbReference type="NCBI Taxonomy" id="2822762"/>
    <lineage>
        <taxon>Bacteria</taxon>
        <taxon>Pseudomonadati</taxon>
        <taxon>Planctomycetota</taxon>
        <taxon>Planctomycetia</taxon>
        <taxon>Gemmatales</taxon>
        <taxon>Gemmataceae</taxon>
        <taxon>Gemmata</taxon>
    </lineage>
</organism>